<feature type="domain" description="Xylanolytic transcriptional activator regulatory" evidence="2">
    <location>
        <begin position="208"/>
        <end position="409"/>
    </location>
</feature>
<dbReference type="SUPFAM" id="SSF55298">
    <property type="entry name" value="YjgF-like"/>
    <property type="match status" value="1"/>
</dbReference>
<dbReference type="Proteomes" id="UP000838763">
    <property type="component" value="Unassembled WGS sequence"/>
</dbReference>
<dbReference type="GO" id="GO:0003677">
    <property type="term" value="F:DNA binding"/>
    <property type="evidence" value="ECO:0007669"/>
    <property type="project" value="InterPro"/>
</dbReference>
<dbReference type="GO" id="GO:0006351">
    <property type="term" value="P:DNA-templated transcription"/>
    <property type="evidence" value="ECO:0007669"/>
    <property type="project" value="InterPro"/>
</dbReference>
<dbReference type="InterPro" id="IPR035959">
    <property type="entry name" value="RutC-like_sf"/>
</dbReference>
<keyword evidence="1" id="KW-0539">Nucleus</keyword>
<dbReference type="Gene3D" id="3.30.1330.40">
    <property type="entry name" value="RutC-like"/>
    <property type="match status" value="1"/>
</dbReference>
<organism evidence="3 4">
    <name type="scientific">Parascedosporium putredinis</name>
    <dbReference type="NCBI Taxonomy" id="1442378"/>
    <lineage>
        <taxon>Eukaryota</taxon>
        <taxon>Fungi</taxon>
        <taxon>Dikarya</taxon>
        <taxon>Ascomycota</taxon>
        <taxon>Pezizomycotina</taxon>
        <taxon>Sordariomycetes</taxon>
        <taxon>Hypocreomycetidae</taxon>
        <taxon>Microascales</taxon>
        <taxon>Microascaceae</taxon>
        <taxon>Parascedosporium</taxon>
    </lineage>
</organism>
<dbReference type="AlphaFoldDB" id="A0A9P1MBF9"/>
<dbReference type="InterPro" id="IPR007219">
    <property type="entry name" value="XnlR_reg_dom"/>
</dbReference>
<dbReference type="OrthoDB" id="309640at2759"/>
<reference evidence="3" key="1">
    <citation type="submission" date="2022-11" db="EMBL/GenBank/DDBJ databases">
        <authorList>
            <person name="Scott C."/>
            <person name="Bruce N."/>
        </authorList>
    </citation>
    <scope>NUCLEOTIDE SEQUENCE</scope>
</reference>
<name>A0A9P1MBF9_9PEZI</name>
<gene>
    <name evidence="3" type="ORF">PPNO1_LOCUS5224</name>
</gene>
<keyword evidence="4" id="KW-1185">Reference proteome</keyword>
<sequence length="680" mass="76393">MKLSMRPWKGLGVRIALSILVEELECTYKRLEDPTLSNDELLPRARGRRQAARRPLFLGLTNPHAGSMVESIIDEKDEELYPPQDIPEGSSHAQHTPEVLEDYPMSYGSFPWDMSQYSLEDYFEGLDGDLLFQDLGSGTPSSGTGPDLVFDTLTFCSARIVDSLDRFYKSTHGPNSSGGCITSVGDPAFDMAAIQQILSADNLKSHLAAFFRWTNVVLPTVHRPTFDLDVADPALVLSMYLCGSLYRHPRPTPERQACYDLVEEYVFRRLEEAVDRQKSLATPVWKNEELVALMQAAMSTYTHLWLMSTPKPRKRSRNVRLPALLAAIRTLGFNKLRHVVPTDVALDWEDWASLESCIRVANFTCYLDWQQSGVFHWPPLSSIYEIMCDMPCIKELWVAKTADEFHQLLALDAGASLQRGLTVRFCIEGMLSDDWARTHLARLRTVTVADCCLLVTALHGVALAATLNCMFPFVAPKLHRATTRWRELWDDAVTRIDKEALKKSGMVGQSPAIWFVVRWLIERLAKDGGAGLEYFDSVGHDSVEVLHRLFRENRDNYHYNQAVRVGDRIECAGQGGWDPKTGEIPEDINAQIDQAFKNVELALKDAGGKGWSQVYRVNTYHIPLDGEALGAMVGNMKKYMPDHQPIWTCVGVTRLGEEAMRVEIEVVAHDPEGSAAKTSA</sequence>
<comment type="caution">
    <text evidence="3">The sequence shown here is derived from an EMBL/GenBank/DDBJ whole genome shotgun (WGS) entry which is preliminary data.</text>
</comment>
<dbReference type="PANTHER" id="PTHR11803">
    <property type="entry name" value="2-IMINOBUTANOATE/2-IMINOPROPANOATE DEAMINASE RIDA"/>
    <property type="match status" value="1"/>
</dbReference>
<dbReference type="GO" id="GO:0005739">
    <property type="term" value="C:mitochondrion"/>
    <property type="evidence" value="ECO:0007669"/>
    <property type="project" value="TreeGrafter"/>
</dbReference>
<dbReference type="Pfam" id="PF01042">
    <property type="entry name" value="Ribonuc_L-PSP"/>
    <property type="match status" value="1"/>
</dbReference>
<dbReference type="Pfam" id="PF04082">
    <property type="entry name" value="Fungal_trans"/>
    <property type="match status" value="1"/>
</dbReference>
<dbReference type="GO" id="GO:0005829">
    <property type="term" value="C:cytosol"/>
    <property type="evidence" value="ECO:0007669"/>
    <property type="project" value="TreeGrafter"/>
</dbReference>
<dbReference type="PANTHER" id="PTHR11803:SF39">
    <property type="entry name" value="2-IMINOBUTANOATE_2-IMINOPROPANOATE DEAMINASE"/>
    <property type="match status" value="1"/>
</dbReference>
<dbReference type="CDD" id="cd06152">
    <property type="entry name" value="YjgF_YER057c_UK114_like_4"/>
    <property type="match status" value="1"/>
</dbReference>
<evidence type="ECO:0000313" key="4">
    <source>
        <dbReference type="Proteomes" id="UP000838763"/>
    </source>
</evidence>
<evidence type="ECO:0000256" key="1">
    <source>
        <dbReference type="ARBA" id="ARBA00023242"/>
    </source>
</evidence>
<proteinExistence type="predicted"/>
<dbReference type="GO" id="GO:0019239">
    <property type="term" value="F:deaminase activity"/>
    <property type="evidence" value="ECO:0007669"/>
    <property type="project" value="TreeGrafter"/>
</dbReference>
<dbReference type="InterPro" id="IPR006175">
    <property type="entry name" value="YjgF/YER057c/UK114"/>
</dbReference>
<dbReference type="GO" id="GO:0008270">
    <property type="term" value="F:zinc ion binding"/>
    <property type="evidence" value="ECO:0007669"/>
    <property type="project" value="InterPro"/>
</dbReference>
<evidence type="ECO:0000259" key="2">
    <source>
        <dbReference type="Pfam" id="PF04082"/>
    </source>
</evidence>
<dbReference type="EMBL" id="CALLCH030000012">
    <property type="protein sequence ID" value="CAI4215514.1"/>
    <property type="molecule type" value="Genomic_DNA"/>
</dbReference>
<protein>
    <recommendedName>
        <fullName evidence="2">Xylanolytic transcriptional activator regulatory domain-containing protein</fullName>
    </recommendedName>
</protein>
<dbReference type="CDD" id="cd12148">
    <property type="entry name" value="fungal_TF_MHR"/>
    <property type="match status" value="1"/>
</dbReference>
<evidence type="ECO:0000313" key="3">
    <source>
        <dbReference type="EMBL" id="CAI4215514.1"/>
    </source>
</evidence>
<accession>A0A9P1MBF9</accession>